<keyword evidence="2" id="KW-1185">Reference proteome</keyword>
<proteinExistence type="predicted"/>
<reference evidence="1 2" key="1">
    <citation type="journal article" date="2019" name="Commun. Biol.">
        <title>The bagworm genome reveals a unique fibroin gene that provides high tensile strength.</title>
        <authorList>
            <person name="Kono N."/>
            <person name="Nakamura H."/>
            <person name="Ohtoshi R."/>
            <person name="Tomita M."/>
            <person name="Numata K."/>
            <person name="Arakawa K."/>
        </authorList>
    </citation>
    <scope>NUCLEOTIDE SEQUENCE [LARGE SCALE GENOMIC DNA]</scope>
</reference>
<dbReference type="Proteomes" id="UP000299102">
    <property type="component" value="Unassembled WGS sequence"/>
</dbReference>
<dbReference type="InterPro" id="IPR036691">
    <property type="entry name" value="Endo/exonu/phosph_ase_sf"/>
</dbReference>
<comment type="caution">
    <text evidence="1">The sequence shown here is derived from an EMBL/GenBank/DDBJ whole genome shotgun (WGS) entry which is preliminary data.</text>
</comment>
<evidence type="ECO:0008006" key="3">
    <source>
        <dbReference type="Google" id="ProtNLM"/>
    </source>
</evidence>
<evidence type="ECO:0000313" key="1">
    <source>
        <dbReference type="EMBL" id="GBP10840.1"/>
    </source>
</evidence>
<gene>
    <name evidence="1" type="ORF">EVAR_5429_1</name>
</gene>
<name>A0A4C1TB79_EUMVA</name>
<dbReference type="AlphaFoldDB" id="A0A4C1TB79"/>
<organism evidence="1 2">
    <name type="scientific">Eumeta variegata</name>
    <name type="common">Bagworm moth</name>
    <name type="synonym">Eumeta japonica</name>
    <dbReference type="NCBI Taxonomy" id="151549"/>
    <lineage>
        <taxon>Eukaryota</taxon>
        <taxon>Metazoa</taxon>
        <taxon>Ecdysozoa</taxon>
        <taxon>Arthropoda</taxon>
        <taxon>Hexapoda</taxon>
        <taxon>Insecta</taxon>
        <taxon>Pterygota</taxon>
        <taxon>Neoptera</taxon>
        <taxon>Endopterygota</taxon>
        <taxon>Lepidoptera</taxon>
        <taxon>Glossata</taxon>
        <taxon>Ditrysia</taxon>
        <taxon>Tineoidea</taxon>
        <taxon>Psychidae</taxon>
        <taxon>Oiketicinae</taxon>
        <taxon>Eumeta</taxon>
    </lineage>
</organism>
<dbReference type="EMBL" id="BGZK01000043">
    <property type="protein sequence ID" value="GBP10840.1"/>
    <property type="molecule type" value="Genomic_DNA"/>
</dbReference>
<dbReference type="SUPFAM" id="SSF56219">
    <property type="entry name" value="DNase I-like"/>
    <property type="match status" value="1"/>
</dbReference>
<protein>
    <recommendedName>
        <fullName evidence="3">RNA-directed DNA polymerase from mobile element jockey</fullName>
    </recommendedName>
</protein>
<dbReference type="OrthoDB" id="410155at2759"/>
<accession>A0A4C1TB79</accession>
<evidence type="ECO:0000313" key="2">
    <source>
        <dbReference type="Proteomes" id="UP000299102"/>
    </source>
</evidence>
<sequence length="181" mass="20016">MPTAPPRDLENFPDLVEKTQAAPGFRIPPRSCALHQPVGENLAPAPPDGHIGPLREPARYGPPCRPPLLQSTYYPVIATNRPSTLDIALTKGVALNLNWVEILHCLLSDHRPILLKMRPPDDGSPNTTLKITDWKRVSTVLEKIDIPYLNSIPDNINTTDKIDSAIDALTNHVRSMVEKSE</sequence>